<dbReference type="RefSeq" id="WP_029730720.1">
    <property type="nucleotide sequence ID" value="NZ_AP031430.1"/>
</dbReference>
<dbReference type="Proteomes" id="UP000285652">
    <property type="component" value="Unassembled WGS sequence"/>
</dbReference>
<keyword evidence="2" id="KW-0031">Aminopeptidase</keyword>
<comment type="caution">
    <text evidence="2">The sequence shown here is derived from an EMBL/GenBank/DDBJ whole genome shotgun (WGS) entry which is preliminary data.</text>
</comment>
<dbReference type="InterPro" id="IPR000787">
    <property type="entry name" value="Peptidase_M29"/>
</dbReference>
<evidence type="ECO:0000313" key="3">
    <source>
        <dbReference type="EMBL" id="RGS72289.1"/>
    </source>
</evidence>
<evidence type="ECO:0000313" key="7">
    <source>
        <dbReference type="Proteomes" id="UP000285652"/>
    </source>
</evidence>
<reference evidence="6 7" key="1">
    <citation type="submission" date="2018-08" db="EMBL/GenBank/DDBJ databases">
        <title>A genome reference for cultivated species of the human gut microbiota.</title>
        <authorList>
            <person name="Zou Y."/>
            <person name="Xue W."/>
            <person name="Luo G."/>
        </authorList>
    </citation>
    <scope>NUCLEOTIDE SEQUENCE [LARGE SCALE GENOMIC DNA]</scope>
    <source>
        <strain evidence="3 9">AF21-25</strain>
        <strain evidence="5 7">AF31-13BH</strain>
        <strain evidence="4 8">AM23-7AC</strain>
        <strain evidence="2 6">OM02-12</strain>
    </source>
</reference>
<dbReference type="EMBL" id="QRHN01000002">
    <property type="protein sequence ID" value="RHF80393.1"/>
    <property type="molecule type" value="Genomic_DNA"/>
</dbReference>
<dbReference type="PANTHER" id="PTHR34448:SF3">
    <property type="entry name" value="AMINOPEPTIDASE AMPS"/>
    <property type="match status" value="1"/>
</dbReference>
<evidence type="ECO:0000256" key="1">
    <source>
        <dbReference type="ARBA" id="ARBA00022723"/>
    </source>
</evidence>
<keyword evidence="6" id="KW-1185">Reference proteome</keyword>
<dbReference type="PANTHER" id="PTHR34448">
    <property type="entry name" value="AMINOPEPTIDASE"/>
    <property type="match status" value="1"/>
</dbReference>
<keyword evidence="2" id="KW-0645">Protease</keyword>
<dbReference type="Pfam" id="PF02073">
    <property type="entry name" value="Peptidase_M29"/>
    <property type="match status" value="1"/>
</dbReference>
<dbReference type="Proteomes" id="UP000261055">
    <property type="component" value="Unassembled WGS sequence"/>
</dbReference>
<dbReference type="GO" id="GO:0046872">
    <property type="term" value="F:metal ion binding"/>
    <property type="evidence" value="ECO:0007669"/>
    <property type="project" value="UniProtKB-KW"/>
</dbReference>
<name>A0A3E5GV37_9FIRM</name>
<evidence type="ECO:0000313" key="2">
    <source>
        <dbReference type="EMBL" id="RGO53328.1"/>
    </source>
</evidence>
<proteinExistence type="predicted"/>
<dbReference type="InterPro" id="IPR052170">
    <property type="entry name" value="M29_Exopeptidase"/>
</dbReference>
<sequence length="682" mass="79111">MTEMRYELAIERIENIKGENTVSEKYRDYFRTLADFALLVDKLKEKIENGEYYKFSIEELECWNTHLYDDVLGEHYKTSYANPAFATEKFGIEYGRLLSFLYTELRGVIPYAFEKKTEYLDILFELFIEVYNQFEEENEPEYEHVRQTIYWYASDYCDVFLADRIKEQIDPEDNFAADLIMNSDFNDVRYLYYYGEYVSENEKRTAMHLNELPLETIQKMADVYTEGYRIGFVNTGKNLSKKATVNIRYTLGFERVIRIAIENFRKMGLKPTIYRAGVSVLTKRQHLKIGYYGGIANKQYEYDHKDDQALILDRQFMERKLEVMRTTYEQYKDLARRHAGPACMETFGEEPFTPVSKSEAVKLNDKQKEISLEYDSKSSQIVNSYIPGDERSFTIVAYPVPEIGDQYEEIFDEIIKINTLDAKVYEKVQQTIIDALDQGTSVHILGNNGNHTDLRVQLYKLKDPKKETIFENCVADVNIPVGEVFTSPVLEGTNGVLHVSQVYLNELLYKDLEVTFSNGMVADYSCKNFEHELENKEYFLDNVLYRHPTLPLGEFAIGTNTTAYVAAKKYNIADKMPILIAEKMGPHFAVGDTCYSWAEDIKVYNPNGKEIVARDNSVSIQRKEDVSAAYFHCHTDITIPYEELKSITVECADGKEIEIIRDGIFVLPGTEILNEPLKNSNK</sequence>
<dbReference type="EMBL" id="QRVU01000011">
    <property type="protein sequence ID" value="RGS72289.1"/>
    <property type="molecule type" value="Genomic_DNA"/>
</dbReference>
<dbReference type="GO" id="GO:0006508">
    <property type="term" value="P:proteolysis"/>
    <property type="evidence" value="ECO:0007669"/>
    <property type="project" value="InterPro"/>
</dbReference>
<dbReference type="AlphaFoldDB" id="A0A3E5GV37"/>
<evidence type="ECO:0000313" key="9">
    <source>
        <dbReference type="Proteomes" id="UP000285981"/>
    </source>
</evidence>
<dbReference type="EMBL" id="QSVQ01000003">
    <property type="protein sequence ID" value="RGO53328.1"/>
    <property type="molecule type" value="Genomic_DNA"/>
</dbReference>
<protein>
    <submittedName>
        <fullName evidence="2">Leucyl aminopeptidase</fullName>
    </submittedName>
</protein>
<dbReference type="GO" id="GO:0004177">
    <property type="term" value="F:aminopeptidase activity"/>
    <property type="evidence" value="ECO:0007669"/>
    <property type="project" value="UniProtKB-KW"/>
</dbReference>
<keyword evidence="1" id="KW-0479">Metal-binding</keyword>
<evidence type="ECO:0000313" key="8">
    <source>
        <dbReference type="Proteomes" id="UP000285666"/>
    </source>
</evidence>
<keyword evidence="2" id="KW-0378">Hydrolase</keyword>
<evidence type="ECO:0000313" key="4">
    <source>
        <dbReference type="EMBL" id="RHF80393.1"/>
    </source>
</evidence>
<dbReference type="SUPFAM" id="SSF144052">
    <property type="entry name" value="Thermophilic metalloprotease-like"/>
    <property type="match status" value="1"/>
</dbReference>
<organism evidence="2 6">
    <name type="scientific">Dorea formicigenerans</name>
    <dbReference type="NCBI Taxonomy" id="39486"/>
    <lineage>
        <taxon>Bacteria</taxon>
        <taxon>Bacillati</taxon>
        <taxon>Bacillota</taxon>
        <taxon>Clostridia</taxon>
        <taxon>Lachnospirales</taxon>
        <taxon>Lachnospiraceae</taxon>
        <taxon>Dorea</taxon>
    </lineage>
</organism>
<dbReference type="Proteomes" id="UP000285666">
    <property type="component" value="Unassembled WGS sequence"/>
</dbReference>
<dbReference type="Proteomes" id="UP000285981">
    <property type="component" value="Unassembled WGS sequence"/>
</dbReference>
<evidence type="ECO:0000313" key="6">
    <source>
        <dbReference type="Proteomes" id="UP000261055"/>
    </source>
</evidence>
<gene>
    <name evidence="4" type="ORF">DW658_03065</name>
    <name evidence="3" type="ORF">DWX78_03475</name>
    <name evidence="5" type="ORF">DWZ24_08640</name>
    <name evidence="2" type="ORF">DXB12_03805</name>
</gene>
<accession>A0A3E5GV37</accession>
<evidence type="ECO:0000313" key="5">
    <source>
        <dbReference type="EMBL" id="RHN16027.1"/>
    </source>
</evidence>
<dbReference type="EMBL" id="QRQQ01000006">
    <property type="protein sequence ID" value="RHN16027.1"/>
    <property type="molecule type" value="Genomic_DNA"/>
</dbReference>